<evidence type="ECO:0000313" key="2">
    <source>
        <dbReference type="Proteomes" id="UP000214603"/>
    </source>
</evidence>
<dbReference type="EMBL" id="NJIH01000012">
    <property type="protein sequence ID" value="OWT55660.1"/>
    <property type="molecule type" value="Genomic_DNA"/>
</dbReference>
<gene>
    <name evidence="1" type="ORF">CEY11_20255</name>
</gene>
<organism evidence="1 2">
    <name type="scientific">Candidimonas nitroreducens</name>
    <dbReference type="NCBI Taxonomy" id="683354"/>
    <lineage>
        <taxon>Bacteria</taxon>
        <taxon>Pseudomonadati</taxon>
        <taxon>Pseudomonadota</taxon>
        <taxon>Betaproteobacteria</taxon>
        <taxon>Burkholderiales</taxon>
        <taxon>Alcaligenaceae</taxon>
        <taxon>Candidimonas</taxon>
    </lineage>
</organism>
<comment type="caution">
    <text evidence="1">The sequence shown here is derived from an EMBL/GenBank/DDBJ whole genome shotgun (WGS) entry which is preliminary data.</text>
</comment>
<reference evidence="2" key="1">
    <citation type="submission" date="2017-06" db="EMBL/GenBank/DDBJ databases">
        <title>Herbaspirillum phytohormonus sp. nov., isolated from the root nodule of Robinia pseudoacacia in lead-zinc mine.</title>
        <authorList>
            <person name="Fan M."/>
            <person name="Lin Y."/>
        </authorList>
    </citation>
    <scope>NUCLEOTIDE SEQUENCE [LARGE SCALE GENOMIC DNA]</scope>
    <source>
        <strain evidence="2">SC-089</strain>
    </source>
</reference>
<keyword evidence="2" id="KW-1185">Reference proteome</keyword>
<evidence type="ECO:0000313" key="1">
    <source>
        <dbReference type="EMBL" id="OWT55660.1"/>
    </source>
</evidence>
<name>A0A225M6C4_9BURK</name>
<dbReference type="Proteomes" id="UP000214603">
    <property type="component" value="Unassembled WGS sequence"/>
</dbReference>
<proteinExistence type="predicted"/>
<sequence>MPIPVDHTATNLPELLALFFHPQGKGRKAVLVDVGPHLLEAAGRPDDYILRTLAPPAGIQALAVLGAQFHLCRQGTIRVWLAGKLVAAEAEADCTHYQVRSLDHAELEYLSAYMVATGRRWDDSDQPDISETTAAPVASASIQDRLAQGLYRLVVRSLQQS</sequence>
<accession>A0A225M6C4</accession>
<dbReference type="RefSeq" id="WP_088605234.1">
    <property type="nucleotide sequence ID" value="NZ_NJIH01000012.1"/>
</dbReference>
<dbReference type="OrthoDB" id="8657691at2"/>
<protein>
    <submittedName>
        <fullName evidence="1">Uncharacterized protein</fullName>
    </submittedName>
</protein>
<dbReference type="AlphaFoldDB" id="A0A225M6C4"/>